<gene>
    <name evidence="1" type="ORF">GGD57_001636</name>
</gene>
<sequence>MAIDGREGGPWRPANGTDGQDFEHHWCRHCLNRIGNNIDGCCPIIEDAAWCEQPRELIIRNGMPWCKAFREDPARPARCFFTKEMDV</sequence>
<evidence type="ECO:0000313" key="2">
    <source>
        <dbReference type="Proteomes" id="UP000540909"/>
    </source>
</evidence>
<name>A0A7W6W453_9HYPH</name>
<dbReference type="RefSeq" id="WP_184468523.1">
    <property type="nucleotide sequence ID" value="NZ_JACIFY010000004.1"/>
</dbReference>
<reference evidence="1 2" key="1">
    <citation type="submission" date="2020-08" db="EMBL/GenBank/DDBJ databases">
        <title>Genomic Encyclopedia of Type Strains, Phase IV (KMG-V): Genome sequencing to study the core and pangenomes of soil and plant-associated prokaryotes.</title>
        <authorList>
            <person name="Whitman W."/>
        </authorList>
    </citation>
    <scope>NUCLEOTIDE SEQUENCE [LARGE SCALE GENOMIC DNA]</scope>
    <source>
        <strain evidence="1 2">SEMIA 4089</strain>
    </source>
</reference>
<dbReference type="EMBL" id="JACIFY010000004">
    <property type="protein sequence ID" value="MBB4235078.1"/>
    <property type="molecule type" value="Genomic_DNA"/>
</dbReference>
<dbReference type="AlphaFoldDB" id="A0A7W6W453"/>
<proteinExistence type="predicted"/>
<dbReference type="Proteomes" id="UP000540909">
    <property type="component" value="Unassembled WGS sequence"/>
</dbReference>
<accession>A0A7W6W453</accession>
<evidence type="ECO:0000313" key="1">
    <source>
        <dbReference type="EMBL" id="MBB4235078.1"/>
    </source>
</evidence>
<organism evidence="1 2">
    <name type="scientific">Rhizobium esperanzae</name>
    <dbReference type="NCBI Taxonomy" id="1967781"/>
    <lineage>
        <taxon>Bacteria</taxon>
        <taxon>Pseudomonadati</taxon>
        <taxon>Pseudomonadota</taxon>
        <taxon>Alphaproteobacteria</taxon>
        <taxon>Hyphomicrobiales</taxon>
        <taxon>Rhizobiaceae</taxon>
        <taxon>Rhizobium/Agrobacterium group</taxon>
        <taxon>Rhizobium</taxon>
    </lineage>
</organism>
<protein>
    <submittedName>
        <fullName evidence="1">Uncharacterized protein</fullName>
    </submittedName>
</protein>
<comment type="caution">
    <text evidence="1">The sequence shown here is derived from an EMBL/GenBank/DDBJ whole genome shotgun (WGS) entry which is preliminary data.</text>
</comment>